<protein>
    <recommendedName>
        <fullName evidence="3">PilZ domain-containing protein</fullName>
    </recommendedName>
</protein>
<dbReference type="EMBL" id="CP025781">
    <property type="protein sequence ID" value="QBC45118.1"/>
    <property type="molecule type" value="Genomic_DNA"/>
</dbReference>
<keyword evidence="2" id="KW-1185">Reference proteome</keyword>
<dbReference type="Proteomes" id="UP000515917">
    <property type="component" value="Chromosome"/>
</dbReference>
<accession>A0A7G3GD67</accession>
<sequence>MVTNPSVPPIYGVTVEVAENSLIVLADKEVKTGTACHIYLDIPSVNSKQKNYISFTGNVNSSALIGQINMFRHLIQVKEISSVQRENLIKALKAL</sequence>
<evidence type="ECO:0008006" key="3">
    <source>
        <dbReference type="Google" id="ProtNLM"/>
    </source>
</evidence>
<proteinExistence type="predicted"/>
<reference evidence="1 2" key="1">
    <citation type="submission" date="2018-01" db="EMBL/GenBank/DDBJ databases">
        <title>Genome sequence of Iodobacter sp. strain PCH194 isolated from Indian Trans-Himalaya.</title>
        <authorList>
            <person name="Kumar V."/>
            <person name="Thakur V."/>
            <person name="Kumar S."/>
            <person name="Singh D."/>
        </authorList>
    </citation>
    <scope>NUCLEOTIDE SEQUENCE [LARGE SCALE GENOMIC DNA]</scope>
    <source>
        <strain evidence="1 2">PCH194</strain>
    </source>
</reference>
<dbReference type="AlphaFoldDB" id="A0A7G3GD67"/>
<organism evidence="1 2">
    <name type="scientific">Iodobacter fluviatilis</name>
    <dbReference type="NCBI Taxonomy" id="537"/>
    <lineage>
        <taxon>Bacteria</taxon>
        <taxon>Pseudomonadati</taxon>
        <taxon>Pseudomonadota</taxon>
        <taxon>Betaproteobacteria</taxon>
        <taxon>Neisseriales</taxon>
        <taxon>Chitinibacteraceae</taxon>
        <taxon>Iodobacter</taxon>
    </lineage>
</organism>
<name>A0A7G3GD67_9NEIS</name>
<evidence type="ECO:0000313" key="1">
    <source>
        <dbReference type="EMBL" id="QBC45118.1"/>
    </source>
</evidence>
<gene>
    <name evidence="1" type="ORF">C1H71_17310</name>
</gene>
<dbReference type="KEGG" id="ifl:C1H71_17310"/>
<evidence type="ECO:0000313" key="2">
    <source>
        <dbReference type="Proteomes" id="UP000515917"/>
    </source>
</evidence>